<evidence type="ECO:0000313" key="2">
    <source>
        <dbReference type="Proteomes" id="UP000886520"/>
    </source>
</evidence>
<keyword evidence="2" id="KW-1185">Reference proteome</keyword>
<dbReference type="PANTHER" id="PTHR31288">
    <property type="entry name" value="O-FUCOSYLTRANSFERASE FAMILY PROTEIN"/>
    <property type="match status" value="1"/>
</dbReference>
<evidence type="ECO:0000313" key="1">
    <source>
        <dbReference type="EMBL" id="KAI5068534.1"/>
    </source>
</evidence>
<proteinExistence type="predicted"/>
<dbReference type="OrthoDB" id="1899018at2759"/>
<comment type="caution">
    <text evidence="1">The sequence shown here is derived from an EMBL/GenBank/DDBJ whole genome shotgun (WGS) entry which is preliminary data.</text>
</comment>
<name>A0A9D4UJA2_ADICA</name>
<accession>A0A9D4UJA2</accession>
<dbReference type="PANTHER" id="PTHR31288:SF5">
    <property type="entry name" value="PROTEIN MANNAN SYNTHESIS-RELATED 1"/>
    <property type="match status" value="1"/>
</dbReference>
<dbReference type="Proteomes" id="UP000886520">
    <property type="component" value="Chromosome 16"/>
</dbReference>
<organism evidence="1 2">
    <name type="scientific">Adiantum capillus-veneris</name>
    <name type="common">Maidenhair fern</name>
    <dbReference type="NCBI Taxonomy" id="13818"/>
    <lineage>
        <taxon>Eukaryota</taxon>
        <taxon>Viridiplantae</taxon>
        <taxon>Streptophyta</taxon>
        <taxon>Embryophyta</taxon>
        <taxon>Tracheophyta</taxon>
        <taxon>Polypodiopsida</taxon>
        <taxon>Polypodiidae</taxon>
        <taxon>Polypodiales</taxon>
        <taxon>Pteridineae</taxon>
        <taxon>Pteridaceae</taxon>
        <taxon>Vittarioideae</taxon>
        <taxon>Adiantum</taxon>
    </lineage>
</organism>
<sequence>MVSWQEASSSVPLVVSVDLCTDRCPGCRCSDCGLVFGGFSKYYDADNFVSSLNGVVQVVARLPAKWQKVKPEIVKVPYKVTLEYIEEKVKPVFIEKNVVQELGEKAMKSLIEMSGSQQFIAVDLRVDMLHQLGCKQPENSRSKRCFDASHVATFLKRVGFSSSVPIYLTQSTWDQSLDVLKDTFPKD</sequence>
<protein>
    <submittedName>
        <fullName evidence="1">Uncharacterized protein</fullName>
    </submittedName>
</protein>
<dbReference type="InterPro" id="IPR024709">
    <property type="entry name" value="FucosylTrfase_pln"/>
</dbReference>
<dbReference type="EMBL" id="JABFUD020000016">
    <property type="protein sequence ID" value="KAI5068534.1"/>
    <property type="molecule type" value="Genomic_DNA"/>
</dbReference>
<reference evidence="1" key="1">
    <citation type="submission" date="2021-01" db="EMBL/GenBank/DDBJ databases">
        <title>Adiantum capillus-veneris genome.</title>
        <authorList>
            <person name="Fang Y."/>
            <person name="Liao Q."/>
        </authorList>
    </citation>
    <scope>NUCLEOTIDE SEQUENCE</scope>
    <source>
        <strain evidence="1">H3</strain>
        <tissue evidence="1">Leaf</tissue>
    </source>
</reference>
<gene>
    <name evidence="1" type="ORF">GOP47_0016879</name>
</gene>
<dbReference type="AlphaFoldDB" id="A0A9D4UJA2"/>